<evidence type="ECO:0000256" key="1">
    <source>
        <dbReference type="ARBA" id="ARBA00002957"/>
    </source>
</evidence>
<keyword evidence="7 8" id="KW-0472">Membrane</keyword>
<evidence type="ECO:0000256" key="8">
    <source>
        <dbReference type="RuleBase" id="RU368066"/>
    </source>
</evidence>
<gene>
    <name evidence="10" type="ORF">FA13DRAFT_738738</name>
</gene>
<dbReference type="Proteomes" id="UP000298030">
    <property type="component" value="Unassembled WGS sequence"/>
</dbReference>
<dbReference type="GO" id="GO:0022857">
    <property type="term" value="F:transmembrane transporter activity"/>
    <property type="evidence" value="ECO:0007669"/>
    <property type="project" value="UniProtKB-UniRule"/>
</dbReference>
<evidence type="ECO:0000256" key="9">
    <source>
        <dbReference type="SAM" id="MobiDB-lite"/>
    </source>
</evidence>
<evidence type="ECO:0000256" key="4">
    <source>
        <dbReference type="ARBA" id="ARBA00015388"/>
    </source>
</evidence>
<evidence type="ECO:0000256" key="3">
    <source>
        <dbReference type="ARBA" id="ARBA00007168"/>
    </source>
</evidence>
<organism evidence="10 11">
    <name type="scientific">Coprinellus micaceus</name>
    <name type="common">Glistening ink-cap mushroom</name>
    <name type="synonym">Coprinus micaceus</name>
    <dbReference type="NCBI Taxonomy" id="71717"/>
    <lineage>
        <taxon>Eukaryota</taxon>
        <taxon>Fungi</taxon>
        <taxon>Dikarya</taxon>
        <taxon>Basidiomycota</taxon>
        <taxon>Agaricomycotina</taxon>
        <taxon>Agaricomycetes</taxon>
        <taxon>Agaricomycetidae</taxon>
        <taxon>Agaricales</taxon>
        <taxon>Agaricineae</taxon>
        <taxon>Psathyrellaceae</taxon>
        <taxon>Coprinellus</taxon>
    </lineage>
</organism>
<sequence length="501" mass="54153">MYQNSAPYPGPRPDYQQHAYAPQPFSSDLKNPYEGDRFKPKKKINDPIFLVLFILQLLGFAALSGIALSTWIKEGGLGGGLGKGGTKNGNPITLNQSAVWLLLLVTAAAVLLSSAYLMLTRAFTRAIMHITLVLTITLNIGIAIYYWITKYYSGAIIFTIIAVLSVLAYAGMRSRIPLAALLFQVVMDVSKHHLSVYAVAFASLFVTAALSVWFTFTVIATYAKWTPGSPSCASTSCSSGKVAGLIFFETFSYVWTSQVIGNIALSTLAGGPYGCWYYFGPRSAGQMPSHPTLSALGRACSWSLGSISFGSLIVTILEMIRLVLNALANNASAEGNPVEACLACCAACFVGFIESLVEWFNRYAYIEIALYGKAYIPAAKDTWRLFKDRGIDALVNDSLVGMTLMWGAYAIGLLSSLFAYLYLRISAPSFNTDGQYTAPLLLFSFFIGMVCCNTLGSAIEAGVSTIFVGLGEDPQVLAIRAPELFAHIAQVYPHVVQGVPH</sequence>
<keyword evidence="5 8" id="KW-0812">Transmembrane</keyword>
<evidence type="ECO:0000313" key="11">
    <source>
        <dbReference type="Proteomes" id="UP000298030"/>
    </source>
</evidence>
<evidence type="ECO:0000256" key="7">
    <source>
        <dbReference type="ARBA" id="ARBA00023136"/>
    </source>
</evidence>
<feature type="transmembrane region" description="Helical" evidence="8">
    <location>
        <begin position="404"/>
        <end position="423"/>
    </location>
</feature>
<feature type="region of interest" description="Disordered" evidence="9">
    <location>
        <begin position="1"/>
        <end position="25"/>
    </location>
</feature>
<dbReference type="EMBL" id="QPFP01000003">
    <property type="protein sequence ID" value="TEB38321.1"/>
    <property type="molecule type" value="Genomic_DNA"/>
</dbReference>
<comment type="subcellular location">
    <subcellularLocation>
        <location evidence="8">Cell membrane</location>
        <topology evidence="8">Multi-pass membrane protein</topology>
    </subcellularLocation>
    <subcellularLocation>
        <location evidence="2">Membrane</location>
        <topology evidence="2">Multi-pass membrane protein</topology>
    </subcellularLocation>
</comment>
<proteinExistence type="inferred from homology"/>
<dbReference type="GO" id="GO:0005886">
    <property type="term" value="C:plasma membrane"/>
    <property type="evidence" value="ECO:0007669"/>
    <property type="project" value="UniProtKB-SubCell"/>
</dbReference>
<accession>A0A4Y7TWG3</accession>
<comment type="function">
    <text evidence="1 8">Probably involved in transport through the plasma membrane.</text>
</comment>
<dbReference type="STRING" id="71717.A0A4Y7TWG3"/>
<comment type="similarity">
    <text evidence="3 8">Belongs to the CTL (choline transporter-like) family.</text>
</comment>
<evidence type="ECO:0000256" key="2">
    <source>
        <dbReference type="ARBA" id="ARBA00004141"/>
    </source>
</evidence>
<keyword evidence="11" id="KW-1185">Reference proteome</keyword>
<feature type="transmembrane region" description="Helical" evidence="8">
    <location>
        <begin position="98"/>
        <end position="119"/>
    </location>
</feature>
<feature type="transmembrane region" description="Helical" evidence="8">
    <location>
        <begin position="48"/>
        <end position="72"/>
    </location>
</feature>
<protein>
    <recommendedName>
        <fullName evidence="4 8">Protein PNS1</fullName>
    </recommendedName>
</protein>
<dbReference type="Pfam" id="PF04515">
    <property type="entry name" value="Choline_transpo"/>
    <property type="match status" value="1"/>
</dbReference>
<feature type="transmembrane region" description="Helical" evidence="8">
    <location>
        <begin position="259"/>
        <end position="279"/>
    </location>
</feature>
<dbReference type="AlphaFoldDB" id="A0A4Y7TWG3"/>
<feature type="transmembrane region" description="Helical" evidence="8">
    <location>
        <begin position="126"/>
        <end position="148"/>
    </location>
</feature>
<feature type="transmembrane region" description="Helical" evidence="8">
    <location>
        <begin position="193"/>
        <end position="216"/>
    </location>
</feature>
<evidence type="ECO:0000256" key="5">
    <source>
        <dbReference type="ARBA" id="ARBA00022692"/>
    </source>
</evidence>
<dbReference type="PANTHER" id="PTHR12385">
    <property type="entry name" value="CHOLINE TRANSPORTER-LIKE (SLC FAMILY 44)"/>
    <property type="match status" value="1"/>
</dbReference>
<feature type="transmembrane region" description="Helical" evidence="8">
    <location>
        <begin position="154"/>
        <end position="172"/>
    </location>
</feature>
<evidence type="ECO:0000256" key="6">
    <source>
        <dbReference type="ARBA" id="ARBA00022989"/>
    </source>
</evidence>
<feature type="transmembrane region" description="Helical" evidence="8">
    <location>
        <begin position="435"/>
        <end position="456"/>
    </location>
</feature>
<feature type="transmembrane region" description="Helical" evidence="8">
    <location>
        <begin position="299"/>
        <end position="320"/>
    </location>
</feature>
<keyword evidence="6 8" id="KW-1133">Transmembrane helix</keyword>
<dbReference type="PANTHER" id="PTHR12385:SF4">
    <property type="entry name" value="PROTEIN PNS1"/>
    <property type="match status" value="1"/>
</dbReference>
<dbReference type="OrthoDB" id="44736at2759"/>
<evidence type="ECO:0000313" key="10">
    <source>
        <dbReference type="EMBL" id="TEB38321.1"/>
    </source>
</evidence>
<comment type="caution">
    <text evidence="10">The sequence shown here is derived from an EMBL/GenBank/DDBJ whole genome shotgun (WGS) entry which is preliminary data.</text>
</comment>
<reference evidence="10 11" key="1">
    <citation type="journal article" date="2019" name="Nat. Ecol. Evol.">
        <title>Megaphylogeny resolves global patterns of mushroom evolution.</title>
        <authorList>
            <person name="Varga T."/>
            <person name="Krizsan K."/>
            <person name="Foldi C."/>
            <person name="Dima B."/>
            <person name="Sanchez-Garcia M."/>
            <person name="Sanchez-Ramirez S."/>
            <person name="Szollosi G.J."/>
            <person name="Szarkandi J.G."/>
            <person name="Papp V."/>
            <person name="Albert L."/>
            <person name="Andreopoulos W."/>
            <person name="Angelini C."/>
            <person name="Antonin V."/>
            <person name="Barry K.W."/>
            <person name="Bougher N.L."/>
            <person name="Buchanan P."/>
            <person name="Buyck B."/>
            <person name="Bense V."/>
            <person name="Catcheside P."/>
            <person name="Chovatia M."/>
            <person name="Cooper J."/>
            <person name="Damon W."/>
            <person name="Desjardin D."/>
            <person name="Finy P."/>
            <person name="Geml J."/>
            <person name="Haridas S."/>
            <person name="Hughes K."/>
            <person name="Justo A."/>
            <person name="Karasinski D."/>
            <person name="Kautmanova I."/>
            <person name="Kiss B."/>
            <person name="Kocsube S."/>
            <person name="Kotiranta H."/>
            <person name="LaButti K.M."/>
            <person name="Lechner B.E."/>
            <person name="Liimatainen K."/>
            <person name="Lipzen A."/>
            <person name="Lukacs Z."/>
            <person name="Mihaltcheva S."/>
            <person name="Morgado L.N."/>
            <person name="Niskanen T."/>
            <person name="Noordeloos M.E."/>
            <person name="Ohm R.A."/>
            <person name="Ortiz-Santana B."/>
            <person name="Ovrebo C."/>
            <person name="Racz N."/>
            <person name="Riley R."/>
            <person name="Savchenko A."/>
            <person name="Shiryaev A."/>
            <person name="Soop K."/>
            <person name="Spirin V."/>
            <person name="Szebenyi C."/>
            <person name="Tomsovsky M."/>
            <person name="Tulloss R.E."/>
            <person name="Uehling J."/>
            <person name="Grigoriev I.V."/>
            <person name="Vagvolgyi C."/>
            <person name="Papp T."/>
            <person name="Martin F.M."/>
            <person name="Miettinen O."/>
            <person name="Hibbett D.S."/>
            <person name="Nagy L.G."/>
        </authorList>
    </citation>
    <scope>NUCLEOTIDE SEQUENCE [LARGE SCALE GENOMIC DNA]</scope>
    <source>
        <strain evidence="10 11">FP101781</strain>
    </source>
</reference>
<name>A0A4Y7TWG3_COPMI</name>
<dbReference type="InterPro" id="IPR007603">
    <property type="entry name" value="Choline_transptr-like"/>
</dbReference>